<evidence type="ECO:0000256" key="15">
    <source>
        <dbReference type="PROSITE-ProRule" id="PRU00175"/>
    </source>
</evidence>
<sequence>MLLMADPIEDSSTIPDMDFADFGDYSDCPDNLKISLDAFFAILNEKPEDSSHTQSSGTQSSFHQGMLAPGQLDPENGFKLEDGMPEPTEDPEGSHWGASVCKDEMEMGFTSAPQGSCNDSDLFSSLPSENRNQFSLQHTDSENILSFPTIHSSQWFRPSLSEKNAFMDSDRGPFLNLIFDNRHLQNSTVIFSGPSESAGTGTVHSQNADYGYDFQLSSQQVKETMKVGFDALSHMEPNYSESNGDTVSSLSLLQDGETGSSDIVYANKSVFKGDMPFVDTGSVLGVANQEGDICASSLIYSPMNRSEAAYSVHDDRENCLTIPGDTVTYANNSQRGTLSVQHPHPYISRKETMIGQDECEHQLFSSQNLFQSGQAHQETQELSLQNALSAEHSMCQDSTMKSESSTDSSPIASFGKLTSKIINRSNAYSSKQLVPSSNKSFSKEDIEKLVLGSHRKQDDVPKGGKGYAQNHCSRSSFVLDDEDDADAAADDDDICILDDLRGSSHQFPPVHIQPHSIIQRPGIGDPFYTASGTMRLRADDERLTYRIALQDLSQPKSEASPPDGVLAVPLLRHQRIALSWMVQKETASLQCSGGILADDQGLGKTVSTIALILTERPFATRSCSMTEKEDNYEALDLDADDEDDISQLVVMKQPRKYTPEIINGTMKKDNPVMVMCRPAAGTLVVCPTSVLRQWADELQNKVTCKANLTFLVYHGSNRTRDPNELAKYDVVLTTYAIVSMEVPKQPLVDKDDEEKGKNAPGMATESLNNKKRKKHIKDGNAMDSVLLDSASRPLGKVRWFRVILDEAQSIKNHRTQVARACWGLRAKRRWCLSGTPIQNAVDDLYSYFRFLRYDPYAVYKSFCSTIKMPISRNPTNGYRKLQAVLKTIMLRRTKGTLLDGKPIISLPPKTVTLKKVDFSDEERAFYSTLEAESREQFKEYAAAGTVKQNYVNILLMLLRLRQACDHPLLVKGHDFRSITSMEMAKELHRDKQAELLSCLEACLAICSICNDPPEDAVVTICGHVFCNQCISEHLNGDDNVCPSVNCKVHLSLTKVFSSGALKSALSGLPVSNCCPNDFGHKVVNTPKQGEESLSSDSSKIKAALEILQSLPRCETSSKSLVPYTGEPAGCLRNGYNTVPIRCSMGIADKKHIESENSLSSKVTEKAIVFSQWTRMLDLLEVPLKDSCIQYRRLDGTMSVTAREKAVKDFNTRPEVTVMIMSLKAASLGLNMVAACHVLLLDLWWNPTTEDQAIDRAHRIGQTRPVTVSRLTVKDTVEDRILALQEKKREMVASAFGEDESGSRQTRLTVEDLKYLFAV</sequence>
<comment type="caution">
    <text evidence="20">The sequence shown here is derived from an EMBL/GenBank/DDBJ whole genome shotgun (WGS) entry which is preliminary data.</text>
</comment>
<dbReference type="InterPro" id="IPR001841">
    <property type="entry name" value="Znf_RING"/>
</dbReference>
<evidence type="ECO:0000259" key="18">
    <source>
        <dbReference type="PROSITE" id="PS51192"/>
    </source>
</evidence>
<evidence type="ECO:0000256" key="7">
    <source>
        <dbReference type="ARBA" id="ARBA00022806"/>
    </source>
</evidence>
<evidence type="ECO:0000256" key="10">
    <source>
        <dbReference type="ARBA" id="ARBA00022853"/>
    </source>
</evidence>
<dbReference type="PROSITE" id="PS51192">
    <property type="entry name" value="HELICASE_ATP_BIND_1"/>
    <property type="match status" value="1"/>
</dbReference>
<dbReference type="InterPro" id="IPR038718">
    <property type="entry name" value="SNF2-like_sf"/>
</dbReference>
<dbReference type="GO" id="GO:0005634">
    <property type="term" value="C:nucleus"/>
    <property type="evidence" value="ECO:0007669"/>
    <property type="project" value="UniProtKB-SubCell"/>
</dbReference>
<proteinExistence type="inferred from homology"/>
<reference evidence="20" key="2">
    <citation type="journal article" date="2022" name="Hortic Res">
        <title>The genome of Dioscorea zingiberensis sheds light on the biosynthesis, origin and evolution of the medicinally important diosgenin saponins.</title>
        <authorList>
            <person name="Li Y."/>
            <person name="Tan C."/>
            <person name="Li Z."/>
            <person name="Guo J."/>
            <person name="Li S."/>
            <person name="Chen X."/>
            <person name="Wang C."/>
            <person name="Dai X."/>
            <person name="Yang H."/>
            <person name="Song W."/>
            <person name="Hou L."/>
            <person name="Xu J."/>
            <person name="Tong Z."/>
            <person name="Xu A."/>
            <person name="Yuan X."/>
            <person name="Wang W."/>
            <person name="Yang Q."/>
            <person name="Chen L."/>
            <person name="Sun Z."/>
            <person name="Wang K."/>
            <person name="Pan B."/>
            <person name="Chen J."/>
            <person name="Bao Y."/>
            <person name="Liu F."/>
            <person name="Qi X."/>
            <person name="Gang D.R."/>
            <person name="Wen J."/>
            <person name="Li J."/>
        </authorList>
    </citation>
    <scope>NUCLEOTIDE SEQUENCE</scope>
    <source>
        <strain evidence="20">Dzin_1.0</strain>
    </source>
</reference>
<dbReference type="InterPro" id="IPR027417">
    <property type="entry name" value="P-loop_NTPase"/>
</dbReference>
<organism evidence="20 21">
    <name type="scientific">Dioscorea zingiberensis</name>
    <dbReference type="NCBI Taxonomy" id="325984"/>
    <lineage>
        <taxon>Eukaryota</taxon>
        <taxon>Viridiplantae</taxon>
        <taxon>Streptophyta</taxon>
        <taxon>Embryophyta</taxon>
        <taxon>Tracheophyta</taxon>
        <taxon>Spermatophyta</taxon>
        <taxon>Magnoliopsida</taxon>
        <taxon>Liliopsida</taxon>
        <taxon>Dioscoreales</taxon>
        <taxon>Dioscoreaceae</taxon>
        <taxon>Dioscorea</taxon>
    </lineage>
</organism>
<dbReference type="FunFam" id="3.40.50.10810:FF:000071">
    <property type="entry name" value="SNF2 domain-containing protein / helicase domain-containing protein / zinc finger protein-like protein"/>
    <property type="match status" value="1"/>
</dbReference>
<evidence type="ECO:0000259" key="19">
    <source>
        <dbReference type="PROSITE" id="PS51194"/>
    </source>
</evidence>
<dbReference type="CDD" id="cd18793">
    <property type="entry name" value="SF2_C_SNF"/>
    <property type="match status" value="1"/>
</dbReference>
<dbReference type="Pfam" id="PF00176">
    <property type="entry name" value="SNF2-rel_dom"/>
    <property type="match status" value="1"/>
</dbReference>
<keyword evidence="3" id="KW-0479">Metal-binding</keyword>
<comment type="subcellular location">
    <subcellularLocation>
        <location evidence="1">Nucleus</location>
    </subcellularLocation>
</comment>
<feature type="domain" description="Helicase C-terminal" evidence="19">
    <location>
        <begin position="1154"/>
        <end position="1313"/>
    </location>
</feature>
<dbReference type="SUPFAM" id="SSF52540">
    <property type="entry name" value="P-loop containing nucleoside triphosphate hydrolases"/>
    <property type="match status" value="2"/>
</dbReference>
<dbReference type="GO" id="GO:0008270">
    <property type="term" value="F:zinc ion binding"/>
    <property type="evidence" value="ECO:0007669"/>
    <property type="project" value="UniProtKB-KW"/>
</dbReference>
<dbReference type="FunFam" id="3.40.50.10810:FF:000068">
    <property type="entry name" value="SNF2 domain-containing protein / helicase domain-containing protein / zinc finger protein-like protein"/>
    <property type="match status" value="1"/>
</dbReference>
<feature type="domain" description="RING-type" evidence="17">
    <location>
        <begin position="1006"/>
        <end position="1042"/>
    </location>
</feature>
<dbReference type="GO" id="GO:0004386">
    <property type="term" value="F:helicase activity"/>
    <property type="evidence" value="ECO:0007669"/>
    <property type="project" value="UniProtKB-KW"/>
</dbReference>
<dbReference type="PANTHER" id="PTHR45626">
    <property type="entry name" value="TRANSCRIPTION TERMINATION FACTOR 2-RELATED"/>
    <property type="match status" value="1"/>
</dbReference>
<evidence type="ECO:0000313" key="21">
    <source>
        <dbReference type="Proteomes" id="UP001085076"/>
    </source>
</evidence>
<keyword evidence="4" id="KW-0547">Nucleotide-binding</keyword>
<evidence type="ECO:0000256" key="14">
    <source>
        <dbReference type="ARBA" id="ARBA00023242"/>
    </source>
</evidence>
<dbReference type="InterPro" id="IPR001650">
    <property type="entry name" value="Helicase_C-like"/>
</dbReference>
<dbReference type="SMART" id="SM00490">
    <property type="entry name" value="HELICc"/>
    <property type="match status" value="1"/>
</dbReference>
<keyword evidence="14" id="KW-0539">Nucleus</keyword>
<dbReference type="GO" id="GO:0006281">
    <property type="term" value="P:DNA repair"/>
    <property type="evidence" value="ECO:0007669"/>
    <property type="project" value="TreeGrafter"/>
</dbReference>
<dbReference type="PROSITE" id="PS00518">
    <property type="entry name" value="ZF_RING_1"/>
    <property type="match status" value="1"/>
</dbReference>
<feature type="region of interest" description="Disordered" evidence="16">
    <location>
        <begin position="391"/>
        <end position="412"/>
    </location>
</feature>
<dbReference type="InterPro" id="IPR018957">
    <property type="entry name" value="Znf_C3HC4_RING-type"/>
</dbReference>
<dbReference type="InterPro" id="IPR017907">
    <property type="entry name" value="Znf_RING_CS"/>
</dbReference>
<keyword evidence="8" id="KW-0862">Zinc</keyword>
<evidence type="ECO:0000256" key="9">
    <source>
        <dbReference type="ARBA" id="ARBA00022840"/>
    </source>
</evidence>
<keyword evidence="21" id="KW-1185">Reference proteome</keyword>
<evidence type="ECO:0000259" key="17">
    <source>
        <dbReference type="PROSITE" id="PS50089"/>
    </source>
</evidence>
<accession>A0A9D5H7E7</accession>
<feature type="region of interest" description="Disordered" evidence="16">
    <location>
        <begin position="749"/>
        <end position="774"/>
    </location>
</feature>
<evidence type="ECO:0000256" key="6">
    <source>
        <dbReference type="ARBA" id="ARBA00022801"/>
    </source>
</evidence>
<feature type="domain" description="Helicase ATP-binding" evidence="18">
    <location>
        <begin position="585"/>
        <end position="854"/>
    </location>
</feature>
<keyword evidence="9" id="KW-0067">ATP-binding</keyword>
<keyword evidence="13" id="KW-0804">Transcription</keyword>
<dbReference type="SMART" id="SM00487">
    <property type="entry name" value="DEXDc"/>
    <property type="match status" value="1"/>
</dbReference>
<dbReference type="InterPro" id="IPR000330">
    <property type="entry name" value="SNF2_N"/>
</dbReference>
<dbReference type="SUPFAM" id="SSF57850">
    <property type="entry name" value="RING/U-box"/>
    <property type="match status" value="1"/>
</dbReference>
<dbReference type="Pfam" id="PF00097">
    <property type="entry name" value="zf-C3HC4"/>
    <property type="match status" value="1"/>
</dbReference>
<dbReference type="Gene3D" id="3.30.40.10">
    <property type="entry name" value="Zinc/RING finger domain, C3HC4 (zinc finger)"/>
    <property type="match status" value="1"/>
</dbReference>
<dbReference type="PANTHER" id="PTHR45626:SF16">
    <property type="entry name" value="ATP-DEPENDENT HELICASE ULS1"/>
    <property type="match status" value="1"/>
</dbReference>
<dbReference type="InterPro" id="IPR049730">
    <property type="entry name" value="SNF2/RAD54-like_C"/>
</dbReference>
<name>A0A9D5H7E7_9LILI</name>
<reference evidence="20" key="1">
    <citation type="submission" date="2021-03" db="EMBL/GenBank/DDBJ databases">
        <authorList>
            <person name="Li Z."/>
            <person name="Yang C."/>
        </authorList>
    </citation>
    <scope>NUCLEOTIDE SEQUENCE</scope>
    <source>
        <strain evidence="20">Dzin_1.0</strain>
        <tissue evidence="20">Leaf</tissue>
    </source>
</reference>
<dbReference type="Gene3D" id="3.40.50.300">
    <property type="entry name" value="P-loop containing nucleotide triphosphate hydrolases"/>
    <property type="match status" value="1"/>
</dbReference>
<evidence type="ECO:0000256" key="1">
    <source>
        <dbReference type="ARBA" id="ARBA00004123"/>
    </source>
</evidence>
<dbReference type="GO" id="GO:0005524">
    <property type="term" value="F:ATP binding"/>
    <property type="evidence" value="ECO:0007669"/>
    <property type="project" value="UniProtKB-KW"/>
</dbReference>
<evidence type="ECO:0000256" key="8">
    <source>
        <dbReference type="ARBA" id="ARBA00022833"/>
    </source>
</evidence>
<dbReference type="OrthoDB" id="448448at2759"/>
<dbReference type="PROSITE" id="PS51194">
    <property type="entry name" value="HELICASE_CTER"/>
    <property type="match status" value="1"/>
</dbReference>
<dbReference type="Proteomes" id="UP001085076">
    <property type="component" value="Miscellaneous, Linkage group lg08"/>
</dbReference>
<dbReference type="InterPro" id="IPR014001">
    <property type="entry name" value="Helicase_ATP-bd"/>
</dbReference>
<evidence type="ECO:0000256" key="2">
    <source>
        <dbReference type="ARBA" id="ARBA00008438"/>
    </source>
</evidence>
<evidence type="ECO:0000256" key="11">
    <source>
        <dbReference type="ARBA" id="ARBA00023015"/>
    </source>
</evidence>
<keyword evidence="10" id="KW-0156">Chromatin regulator</keyword>
<dbReference type="GO" id="GO:0080188">
    <property type="term" value="P:gene silencing by siRNA-directed DNA methylation"/>
    <property type="evidence" value="ECO:0007669"/>
    <property type="project" value="UniProtKB-ARBA"/>
</dbReference>
<evidence type="ECO:0000256" key="3">
    <source>
        <dbReference type="ARBA" id="ARBA00022723"/>
    </source>
</evidence>
<protein>
    <recommendedName>
        <fullName evidence="22">Helicase-like transcription factor CHR28</fullName>
    </recommendedName>
</protein>
<keyword evidence="12" id="KW-0238">DNA-binding</keyword>
<dbReference type="GO" id="GO:0008094">
    <property type="term" value="F:ATP-dependent activity, acting on DNA"/>
    <property type="evidence" value="ECO:0007669"/>
    <property type="project" value="TreeGrafter"/>
</dbReference>
<dbReference type="Gene3D" id="3.40.50.10810">
    <property type="entry name" value="Tandem AAA-ATPase domain"/>
    <property type="match status" value="3"/>
</dbReference>
<dbReference type="Pfam" id="PF00271">
    <property type="entry name" value="Helicase_C"/>
    <property type="match status" value="1"/>
</dbReference>
<dbReference type="SMART" id="SM00184">
    <property type="entry name" value="RING"/>
    <property type="match status" value="1"/>
</dbReference>
<dbReference type="InterPro" id="IPR050628">
    <property type="entry name" value="SNF2_RAD54_helicase_TF"/>
</dbReference>
<dbReference type="InterPro" id="IPR013083">
    <property type="entry name" value="Znf_RING/FYVE/PHD"/>
</dbReference>
<keyword evidence="6" id="KW-0378">Hydrolase</keyword>
<keyword evidence="11" id="KW-0805">Transcription regulation</keyword>
<keyword evidence="7" id="KW-0347">Helicase</keyword>
<dbReference type="CDD" id="cd18008">
    <property type="entry name" value="DEXDc_SHPRH-like"/>
    <property type="match status" value="1"/>
</dbReference>
<dbReference type="PROSITE" id="PS50089">
    <property type="entry name" value="ZF_RING_2"/>
    <property type="match status" value="1"/>
</dbReference>
<keyword evidence="5 15" id="KW-0863">Zinc-finger</keyword>
<feature type="compositionally biased region" description="Low complexity" evidence="16">
    <location>
        <begin position="397"/>
        <end position="409"/>
    </location>
</feature>
<comment type="similarity">
    <text evidence="2">Belongs to the SNF2/RAD54 helicase family. RAD16 subfamily.</text>
</comment>
<evidence type="ECO:0000256" key="4">
    <source>
        <dbReference type="ARBA" id="ARBA00022741"/>
    </source>
</evidence>
<feature type="region of interest" description="Disordered" evidence="16">
    <location>
        <begin position="47"/>
        <end position="98"/>
    </location>
</feature>
<dbReference type="EMBL" id="JAGGNH010000008">
    <property type="protein sequence ID" value="KAJ0966000.1"/>
    <property type="molecule type" value="Genomic_DNA"/>
</dbReference>
<evidence type="ECO:0008006" key="22">
    <source>
        <dbReference type="Google" id="ProtNLM"/>
    </source>
</evidence>
<feature type="compositionally biased region" description="Low complexity" evidence="16">
    <location>
        <begin position="52"/>
        <end position="65"/>
    </location>
</feature>
<evidence type="ECO:0000256" key="5">
    <source>
        <dbReference type="ARBA" id="ARBA00022771"/>
    </source>
</evidence>
<dbReference type="GO" id="GO:0003677">
    <property type="term" value="F:DNA binding"/>
    <property type="evidence" value="ECO:0007669"/>
    <property type="project" value="UniProtKB-KW"/>
</dbReference>
<gene>
    <name evidence="20" type="ORF">J5N97_027138</name>
</gene>
<evidence type="ECO:0000256" key="12">
    <source>
        <dbReference type="ARBA" id="ARBA00023125"/>
    </source>
</evidence>
<evidence type="ECO:0000256" key="16">
    <source>
        <dbReference type="SAM" id="MobiDB-lite"/>
    </source>
</evidence>
<dbReference type="GO" id="GO:0016787">
    <property type="term" value="F:hydrolase activity"/>
    <property type="evidence" value="ECO:0007669"/>
    <property type="project" value="UniProtKB-KW"/>
</dbReference>
<evidence type="ECO:0000313" key="20">
    <source>
        <dbReference type="EMBL" id="KAJ0966000.1"/>
    </source>
</evidence>
<evidence type="ECO:0000256" key="13">
    <source>
        <dbReference type="ARBA" id="ARBA00023163"/>
    </source>
</evidence>